<feature type="region of interest" description="Disordered" evidence="1">
    <location>
        <begin position="257"/>
        <end position="309"/>
    </location>
</feature>
<organism evidence="3 4">
    <name type="scientific">Molorchus minor</name>
    <dbReference type="NCBI Taxonomy" id="1323400"/>
    <lineage>
        <taxon>Eukaryota</taxon>
        <taxon>Metazoa</taxon>
        <taxon>Ecdysozoa</taxon>
        <taxon>Arthropoda</taxon>
        <taxon>Hexapoda</taxon>
        <taxon>Insecta</taxon>
        <taxon>Pterygota</taxon>
        <taxon>Neoptera</taxon>
        <taxon>Endopterygota</taxon>
        <taxon>Coleoptera</taxon>
        <taxon>Polyphaga</taxon>
        <taxon>Cucujiformia</taxon>
        <taxon>Chrysomeloidea</taxon>
        <taxon>Cerambycidae</taxon>
        <taxon>Lamiinae</taxon>
        <taxon>Monochamini</taxon>
        <taxon>Molorchus</taxon>
    </lineage>
</organism>
<sequence>MLVTAVNTLAILAGEIPTQCNPLSIQMCEWLKHFCYNNTVSISLTLIEQISVNIGDVIGVITEEEHTAEKFAIVNEGTVHNILLSLCDNLKSILEDVDAAIARLKSEYIGLTYPGAENVEKKLENFKTKERATCCQVCFVVTIMTNLSNLGVQPGNESEVIFKNIMLVFSTLTLLTRHFVMRSSKVNLAFQAARFERLVKLAGKQLAPAVTLKSKVLRETRLIPKVIYEIEQFSKSVILLSNRTKVDLAKYIGQGTFLRRGENNPPNTQSTQATHVSGEEMEVDDGGQENRNVDDEGLGSPPLTKRSRK</sequence>
<dbReference type="PANTHER" id="PTHR21818">
    <property type="entry name" value="BC025462 PROTEIN"/>
    <property type="match status" value="1"/>
</dbReference>
<gene>
    <name evidence="3" type="ORF">NQ317_014295</name>
</gene>
<dbReference type="InterPro" id="IPR026171">
    <property type="entry name" value="FANCI"/>
</dbReference>
<evidence type="ECO:0000256" key="1">
    <source>
        <dbReference type="SAM" id="MobiDB-lite"/>
    </source>
</evidence>
<comment type="caution">
    <text evidence="3">The sequence shown here is derived from an EMBL/GenBank/DDBJ whole genome shotgun (WGS) entry which is preliminary data.</text>
</comment>
<dbReference type="EMBL" id="JAPWTJ010000097">
    <property type="protein sequence ID" value="KAJ8983000.1"/>
    <property type="molecule type" value="Genomic_DNA"/>
</dbReference>
<proteinExistence type="predicted"/>
<protein>
    <recommendedName>
        <fullName evidence="2">FANCI solenoid 4 domain-containing protein</fullName>
    </recommendedName>
</protein>
<name>A0ABQ9K0F8_9CUCU</name>
<evidence type="ECO:0000313" key="4">
    <source>
        <dbReference type="Proteomes" id="UP001162164"/>
    </source>
</evidence>
<feature type="compositionally biased region" description="Polar residues" evidence="1">
    <location>
        <begin position="264"/>
        <end position="275"/>
    </location>
</feature>
<feature type="domain" description="FANCI solenoid 4" evidence="2">
    <location>
        <begin position="212"/>
        <end position="256"/>
    </location>
</feature>
<evidence type="ECO:0000313" key="3">
    <source>
        <dbReference type="EMBL" id="KAJ8983000.1"/>
    </source>
</evidence>
<feature type="domain" description="FANCI solenoid 4" evidence="2">
    <location>
        <begin position="47"/>
        <end position="210"/>
    </location>
</feature>
<dbReference type="InterPro" id="IPR029314">
    <property type="entry name" value="FANCI_S4"/>
</dbReference>
<dbReference type="Pfam" id="PF14678">
    <property type="entry name" value="FANCI_S4"/>
    <property type="match status" value="2"/>
</dbReference>
<evidence type="ECO:0000259" key="2">
    <source>
        <dbReference type="Pfam" id="PF14678"/>
    </source>
</evidence>
<reference evidence="3" key="1">
    <citation type="journal article" date="2023" name="Insect Mol. Biol.">
        <title>Genome sequencing provides insights into the evolution of gene families encoding plant cell wall-degrading enzymes in longhorned beetles.</title>
        <authorList>
            <person name="Shin N.R."/>
            <person name="Okamura Y."/>
            <person name="Kirsch R."/>
            <person name="Pauchet Y."/>
        </authorList>
    </citation>
    <scope>NUCLEOTIDE SEQUENCE</scope>
    <source>
        <strain evidence="3">MMC_N1</strain>
    </source>
</reference>
<accession>A0ABQ9K0F8</accession>
<dbReference type="Proteomes" id="UP001162164">
    <property type="component" value="Unassembled WGS sequence"/>
</dbReference>
<dbReference type="PANTHER" id="PTHR21818:SF0">
    <property type="entry name" value="FANCONI ANEMIA GROUP I PROTEIN"/>
    <property type="match status" value="1"/>
</dbReference>
<keyword evidence="4" id="KW-1185">Reference proteome</keyword>